<feature type="region of interest" description="Disordered" evidence="1">
    <location>
        <begin position="79"/>
        <end position="121"/>
    </location>
</feature>
<evidence type="ECO:0000313" key="2">
    <source>
        <dbReference type="EMBL" id="BAS94313.1"/>
    </source>
</evidence>
<sequence length="121" mass="13023">MAPRFRPALVWLVPVARRTAATRQAFASSRSAGPALLSRVGRAGGVEDRSIISTGNTPNANLPRLRVRARSPRWLVGRVPSWSRGPSGEGVGVAIGDRTVRRAPETERASAESNTGKTPRW</sequence>
<name>A0A0N7KKW0_ORYSJ</name>
<dbReference type="EMBL" id="AP014961">
    <property type="protein sequence ID" value="BAS94313.1"/>
    <property type="molecule type" value="Genomic_DNA"/>
</dbReference>
<reference evidence="2 3" key="3">
    <citation type="journal article" date="2013" name="Rice">
        <title>Improvement of the Oryza sativa Nipponbare reference genome using next generation sequence and optical map data.</title>
        <authorList>
            <person name="Kawahara Y."/>
            <person name="de la Bastide M."/>
            <person name="Hamilton J.P."/>
            <person name="Kanamori H."/>
            <person name="McCombie W.R."/>
            <person name="Ouyang S."/>
            <person name="Schwartz D.C."/>
            <person name="Tanaka T."/>
            <person name="Wu J."/>
            <person name="Zhou S."/>
            <person name="Childs K.L."/>
            <person name="Davidson R.M."/>
            <person name="Lin H."/>
            <person name="Quesada-Ocampo L."/>
            <person name="Vaillancourt B."/>
            <person name="Sakai H."/>
            <person name="Lee S.S."/>
            <person name="Kim J."/>
            <person name="Numa H."/>
            <person name="Itoh T."/>
            <person name="Buell C.R."/>
            <person name="Matsumoto T."/>
        </authorList>
    </citation>
    <scope>NUCLEOTIDE SEQUENCE [LARGE SCALE GENOMIC DNA]</scope>
    <source>
        <strain evidence="3">cv. Nipponbare</strain>
    </source>
</reference>
<keyword evidence="3" id="KW-1185">Reference proteome</keyword>
<evidence type="ECO:0000313" key="3">
    <source>
        <dbReference type="Proteomes" id="UP000059680"/>
    </source>
</evidence>
<evidence type="ECO:0000256" key="1">
    <source>
        <dbReference type="SAM" id="MobiDB-lite"/>
    </source>
</evidence>
<proteinExistence type="predicted"/>
<feature type="compositionally biased region" description="Polar residues" evidence="1">
    <location>
        <begin position="111"/>
        <end position="121"/>
    </location>
</feature>
<reference evidence="2 3" key="2">
    <citation type="journal article" date="2013" name="Plant Cell Physiol.">
        <title>Rice Annotation Project Database (RAP-DB): an integrative and interactive database for rice genomics.</title>
        <authorList>
            <person name="Sakai H."/>
            <person name="Lee S.S."/>
            <person name="Tanaka T."/>
            <person name="Numa H."/>
            <person name="Kim J."/>
            <person name="Kawahara Y."/>
            <person name="Wakimoto H."/>
            <person name="Yang C.C."/>
            <person name="Iwamoto M."/>
            <person name="Abe T."/>
            <person name="Yamada Y."/>
            <person name="Muto A."/>
            <person name="Inokuchi H."/>
            <person name="Ikemura T."/>
            <person name="Matsumoto T."/>
            <person name="Sasaki T."/>
            <person name="Itoh T."/>
        </authorList>
    </citation>
    <scope>NUCLEOTIDE SEQUENCE [LARGE SCALE GENOMIC DNA]</scope>
    <source>
        <strain evidence="3">cv. Nipponbare</strain>
    </source>
</reference>
<gene>
    <name evidence="2" type="ordered locus">Os05g0449300</name>
    <name evidence="2" type="ORF">OSNPB_050449300</name>
</gene>
<feature type="compositionally biased region" description="Basic and acidic residues" evidence="1">
    <location>
        <begin position="98"/>
        <end position="110"/>
    </location>
</feature>
<organism evidence="2 3">
    <name type="scientific">Oryza sativa subsp. japonica</name>
    <name type="common">Rice</name>
    <dbReference type="NCBI Taxonomy" id="39947"/>
    <lineage>
        <taxon>Eukaryota</taxon>
        <taxon>Viridiplantae</taxon>
        <taxon>Streptophyta</taxon>
        <taxon>Embryophyta</taxon>
        <taxon>Tracheophyta</taxon>
        <taxon>Spermatophyta</taxon>
        <taxon>Magnoliopsida</taxon>
        <taxon>Liliopsida</taxon>
        <taxon>Poales</taxon>
        <taxon>Poaceae</taxon>
        <taxon>BOP clade</taxon>
        <taxon>Oryzoideae</taxon>
        <taxon>Oryzeae</taxon>
        <taxon>Oryzinae</taxon>
        <taxon>Oryza</taxon>
        <taxon>Oryza sativa</taxon>
    </lineage>
</organism>
<dbReference type="Proteomes" id="UP000059680">
    <property type="component" value="Chromosome 5"/>
</dbReference>
<dbReference type="InParanoid" id="A0A0N7KKW0"/>
<protein>
    <submittedName>
        <fullName evidence="2">Os05g0449300 protein</fullName>
    </submittedName>
</protein>
<reference evidence="3" key="1">
    <citation type="journal article" date="2005" name="Nature">
        <title>The map-based sequence of the rice genome.</title>
        <authorList>
            <consortium name="International rice genome sequencing project (IRGSP)"/>
            <person name="Matsumoto T."/>
            <person name="Wu J."/>
            <person name="Kanamori H."/>
            <person name="Katayose Y."/>
            <person name="Fujisawa M."/>
            <person name="Namiki N."/>
            <person name="Mizuno H."/>
            <person name="Yamamoto K."/>
            <person name="Antonio B.A."/>
            <person name="Baba T."/>
            <person name="Sakata K."/>
            <person name="Nagamura Y."/>
            <person name="Aoki H."/>
            <person name="Arikawa K."/>
            <person name="Arita K."/>
            <person name="Bito T."/>
            <person name="Chiden Y."/>
            <person name="Fujitsuka N."/>
            <person name="Fukunaka R."/>
            <person name="Hamada M."/>
            <person name="Harada C."/>
            <person name="Hayashi A."/>
            <person name="Hijishita S."/>
            <person name="Honda M."/>
            <person name="Hosokawa S."/>
            <person name="Ichikawa Y."/>
            <person name="Idonuma A."/>
            <person name="Iijima M."/>
            <person name="Ikeda M."/>
            <person name="Ikeno M."/>
            <person name="Ito K."/>
            <person name="Ito S."/>
            <person name="Ito T."/>
            <person name="Ito Y."/>
            <person name="Ito Y."/>
            <person name="Iwabuchi A."/>
            <person name="Kamiya K."/>
            <person name="Karasawa W."/>
            <person name="Kurita K."/>
            <person name="Katagiri S."/>
            <person name="Kikuta A."/>
            <person name="Kobayashi H."/>
            <person name="Kobayashi N."/>
            <person name="Machita K."/>
            <person name="Maehara T."/>
            <person name="Masukawa M."/>
            <person name="Mizubayashi T."/>
            <person name="Mukai Y."/>
            <person name="Nagasaki H."/>
            <person name="Nagata Y."/>
            <person name="Naito S."/>
            <person name="Nakashima M."/>
            <person name="Nakama Y."/>
            <person name="Nakamichi Y."/>
            <person name="Nakamura M."/>
            <person name="Meguro A."/>
            <person name="Negishi M."/>
            <person name="Ohta I."/>
            <person name="Ohta T."/>
            <person name="Okamoto M."/>
            <person name="Ono N."/>
            <person name="Saji S."/>
            <person name="Sakaguchi M."/>
            <person name="Sakai K."/>
            <person name="Shibata M."/>
            <person name="Shimokawa T."/>
            <person name="Song J."/>
            <person name="Takazaki Y."/>
            <person name="Terasawa K."/>
            <person name="Tsugane M."/>
            <person name="Tsuji K."/>
            <person name="Ueda S."/>
            <person name="Waki K."/>
            <person name="Yamagata H."/>
            <person name="Yamamoto M."/>
            <person name="Yamamoto S."/>
            <person name="Yamane H."/>
            <person name="Yoshiki S."/>
            <person name="Yoshihara R."/>
            <person name="Yukawa K."/>
            <person name="Zhong H."/>
            <person name="Yano M."/>
            <person name="Yuan Q."/>
            <person name="Ouyang S."/>
            <person name="Liu J."/>
            <person name="Jones K.M."/>
            <person name="Gansberger K."/>
            <person name="Moffat K."/>
            <person name="Hill J."/>
            <person name="Bera J."/>
            <person name="Fadrosh D."/>
            <person name="Jin S."/>
            <person name="Johri S."/>
            <person name="Kim M."/>
            <person name="Overton L."/>
            <person name="Reardon M."/>
            <person name="Tsitrin T."/>
            <person name="Vuong H."/>
            <person name="Weaver B."/>
            <person name="Ciecko A."/>
            <person name="Tallon L."/>
            <person name="Jackson J."/>
            <person name="Pai G."/>
            <person name="Aken S.V."/>
            <person name="Utterback T."/>
            <person name="Reidmuller S."/>
            <person name="Feldblyum T."/>
            <person name="Hsiao J."/>
            <person name="Zismann V."/>
            <person name="Iobst S."/>
            <person name="de Vazeille A.R."/>
            <person name="Buell C.R."/>
            <person name="Ying K."/>
            <person name="Li Y."/>
            <person name="Lu T."/>
            <person name="Huang Y."/>
            <person name="Zhao Q."/>
            <person name="Feng Q."/>
            <person name="Zhang L."/>
            <person name="Zhu J."/>
            <person name="Weng Q."/>
            <person name="Mu J."/>
            <person name="Lu Y."/>
            <person name="Fan D."/>
            <person name="Liu Y."/>
            <person name="Guan J."/>
            <person name="Zhang Y."/>
            <person name="Yu S."/>
            <person name="Liu X."/>
            <person name="Zhang Y."/>
            <person name="Hong G."/>
            <person name="Han B."/>
            <person name="Choisne N."/>
            <person name="Demange N."/>
            <person name="Orjeda G."/>
            <person name="Samain S."/>
            <person name="Cattolico L."/>
            <person name="Pelletier E."/>
            <person name="Couloux A."/>
            <person name="Segurens B."/>
            <person name="Wincker P."/>
            <person name="D'Hont A."/>
            <person name="Scarpelli C."/>
            <person name="Weissenbach J."/>
            <person name="Salanoubat M."/>
            <person name="Quetier F."/>
            <person name="Yu Y."/>
            <person name="Kim H.R."/>
            <person name="Rambo T."/>
            <person name="Currie J."/>
            <person name="Collura K."/>
            <person name="Luo M."/>
            <person name="Yang T."/>
            <person name="Ammiraju J.S.S."/>
            <person name="Engler F."/>
            <person name="Soderlund C."/>
            <person name="Wing R.A."/>
            <person name="Palmer L.E."/>
            <person name="de la Bastide M."/>
            <person name="Spiegel L."/>
            <person name="Nascimento L."/>
            <person name="Zutavern T."/>
            <person name="O'Shaughnessy A."/>
            <person name="Dike S."/>
            <person name="Dedhia N."/>
            <person name="Preston R."/>
            <person name="Balija V."/>
            <person name="McCombie W.R."/>
            <person name="Chow T."/>
            <person name="Chen H."/>
            <person name="Chung M."/>
            <person name="Chen C."/>
            <person name="Shaw J."/>
            <person name="Wu H."/>
            <person name="Hsiao K."/>
            <person name="Chao Y."/>
            <person name="Chu M."/>
            <person name="Cheng C."/>
            <person name="Hour A."/>
            <person name="Lee P."/>
            <person name="Lin S."/>
            <person name="Lin Y."/>
            <person name="Liou J."/>
            <person name="Liu S."/>
            <person name="Hsing Y."/>
            <person name="Raghuvanshi S."/>
            <person name="Mohanty A."/>
            <person name="Bharti A.K."/>
            <person name="Gaur A."/>
            <person name="Gupta V."/>
            <person name="Kumar D."/>
            <person name="Ravi V."/>
            <person name="Vij S."/>
            <person name="Kapur A."/>
            <person name="Khurana P."/>
            <person name="Khurana P."/>
            <person name="Khurana J.P."/>
            <person name="Tyagi A.K."/>
            <person name="Gaikwad K."/>
            <person name="Singh A."/>
            <person name="Dalal V."/>
            <person name="Srivastava S."/>
            <person name="Dixit A."/>
            <person name="Pal A.K."/>
            <person name="Ghazi I.A."/>
            <person name="Yadav M."/>
            <person name="Pandit A."/>
            <person name="Bhargava A."/>
            <person name="Sureshbabu K."/>
            <person name="Batra K."/>
            <person name="Sharma T.R."/>
            <person name="Mohapatra T."/>
            <person name="Singh N.K."/>
            <person name="Messing J."/>
            <person name="Nelson A.B."/>
            <person name="Fuks G."/>
            <person name="Kavchok S."/>
            <person name="Keizer G."/>
            <person name="Linton E."/>
            <person name="Llaca V."/>
            <person name="Song R."/>
            <person name="Tanyolac B."/>
            <person name="Young S."/>
            <person name="Ho-Il K."/>
            <person name="Hahn J.H."/>
            <person name="Sangsakoo G."/>
            <person name="Vanavichit A."/>
            <person name="de Mattos Luiz.A.T."/>
            <person name="Zimmer P.D."/>
            <person name="Malone G."/>
            <person name="Dellagostin O."/>
            <person name="de Oliveira A.C."/>
            <person name="Bevan M."/>
            <person name="Bancroft I."/>
            <person name="Minx P."/>
            <person name="Cordum H."/>
            <person name="Wilson R."/>
            <person name="Cheng Z."/>
            <person name="Jin W."/>
            <person name="Jiang J."/>
            <person name="Leong S.A."/>
            <person name="Iwama H."/>
            <person name="Gojobori T."/>
            <person name="Itoh T."/>
            <person name="Niimura Y."/>
            <person name="Fujii Y."/>
            <person name="Habara T."/>
            <person name="Sakai H."/>
            <person name="Sato Y."/>
            <person name="Wilson G."/>
            <person name="Kumar K."/>
            <person name="McCouch S."/>
            <person name="Juretic N."/>
            <person name="Hoen D."/>
            <person name="Wright S."/>
            <person name="Bruskiewich R."/>
            <person name="Bureau T."/>
            <person name="Miyao A."/>
            <person name="Hirochika H."/>
            <person name="Nishikawa T."/>
            <person name="Kadowaki K."/>
            <person name="Sugiura M."/>
            <person name="Burr B."/>
            <person name="Sasaki T."/>
        </authorList>
    </citation>
    <scope>NUCLEOTIDE SEQUENCE [LARGE SCALE GENOMIC DNA]</scope>
    <source>
        <strain evidence="3">cv. Nipponbare</strain>
    </source>
</reference>
<dbReference type="AlphaFoldDB" id="A0A0N7KKW0"/>
<dbReference type="PaxDb" id="39947-A0A0N7KKW0"/>
<accession>A0A0N7KKW0</accession>